<dbReference type="Proteomes" id="UP000487221">
    <property type="component" value="Unassembled WGS sequence"/>
</dbReference>
<dbReference type="InterPro" id="IPR017853">
    <property type="entry name" value="GH"/>
</dbReference>
<feature type="domain" description="DUF5605" evidence="4">
    <location>
        <begin position="439"/>
        <end position="530"/>
    </location>
</feature>
<dbReference type="InterPro" id="IPR013783">
    <property type="entry name" value="Ig-like_fold"/>
</dbReference>
<organism evidence="5 6">
    <name type="scientific">Bacteroides uniformis</name>
    <dbReference type="NCBI Taxonomy" id="820"/>
    <lineage>
        <taxon>Bacteria</taxon>
        <taxon>Pseudomonadati</taxon>
        <taxon>Bacteroidota</taxon>
        <taxon>Bacteroidia</taxon>
        <taxon>Bacteroidales</taxon>
        <taxon>Bacteroidaceae</taxon>
        <taxon>Bacteroides</taxon>
    </lineage>
</organism>
<feature type="signal peptide" evidence="1">
    <location>
        <begin position="1"/>
        <end position="22"/>
    </location>
</feature>
<feature type="domain" description="Apiosidase-like catalytic" evidence="2">
    <location>
        <begin position="121"/>
        <end position="363"/>
    </location>
</feature>
<feature type="domain" description="DUF5060" evidence="3">
    <location>
        <begin position="25"/>
        <end position="91"/>
    </location>
</feature>
<reference evidence="5 6" key="1">
    <citation type="journal article" date="2019" name="Nat. Med.">
        <title>A library of human gut bacterial isolates paired with longitudinal multiomics data enables mechanistic microbiome research.</title>
        <authorList>
            <person name="Poyet M."/>
            <person name="Groussin M."/>
            <person name="Gibbons S.M."/>
            <person name="Avila-Pacheco J."/>
            <person name="Jiang X."/>
            <person name="Kearney S.M."/>
            <person name="Perrotta A.R."/>
            <person name="Berdy B."/>
            <person name="Zhao S."/>
            <person name="Lieberman T.D."/>
            <person name="Swanson P.K."/>
            <person name="Smith M."/>
            <person name="Roesemann S."/>
            <person name="Alexander J.E."/>
            <person name="Rich S.A."/>
            <person name="Livny J."/>
            <person name="Vlamakis H."/>
            <person name="Clish C."/>
            <person name="Bullock K."/>
            <person name="Deik A."/>
            <person name="Scott J."/>
            <person name="Pierce K.A."/>
            <person name="Xavier R.J."/>
            <person name="Alm E.J."/>
        </authorList>
    </citation>
    <scope>NUCLEOTIDE SEQUENCE [LARGE SCALE GENOMIC DNA]</scope>
    <source>
        <strain evidence="5 6">BIOML-A19</strain>
    </source>
</reference>
<name>A0A7J5HES3_BACUN</name>
<dbReference type="Pfam" id="PF16586">
    <property type="entry name" value="DUF5060"/>
    <property type="match status" value="1"/>
</dbReference>
<keyword evidence="1" id="KW-0732">Signal</keyword>
<accession>A0A7J5HES3</accession>
<dbReference type="EMBL" id="WCTY01000001">
    <property type="protein sequence ID" value="KAB4188595.1"/>
    <property type="molecule type" value="Genomic_DNA"/>
</dbReference>
<dbReference type="Pfam" id="PF18310">
    <property type="entry name" value="DUF5605"/>
    <property type="match status" value="1"/>
</dbReference>
<dbReference type="RefSeq" id="WP_151874957.1">
    <property type="nucleotide sequence ID" value="NZ_JBCLTF010000003.1"/>
</dbReference>
<evidence type="ECO:0000259" key="3">
    <source>
        <dbReference type="Pfam" id="PF16586"/>
    </source>
</evidence>
<dbReference type="AlphaFoldDB" id="A0A7J5HES3"/>
<comment type="caution">
    <text evidence="5">The sequence shown here is derived from an EMBL/GenBank/DDBJ whole genome shotgun (WGS) entry which is preliminary data.</text>
</comment>
<dbReference type="Pfam" id="PF13204">
    <property type="entry name" value="Apiosidase"/>
    <property type="match status" value="1"/>
</dbReference>
<evidence type="ECO:0000259" key="4">
    <source>
        <dbReference type="Pfam" id="PF18310"/>
    </source>
</evidence>
<dbReference type="InterPro" id="IPR041239">
    <property type="entry name" value="DUF5605"/>
</dbReference>
<dbReference type="Gene3D" id="2.60.40.10">
    <property type="entry name" value="Immunoglobulins"/>
    <property type="match status" value="1"/>
</dbReference>
<dbReference type="InterPro" id="IPR025277">
    <property type="entry name" value="Apiosidase-like_cat_dom"/>
</dbReference>
<evidence type="ECO:0000259" key="2">
    <source>
        <dbReference type="Pfam" id="PF13204"/>
    </source>
</evidence>
<protein>
    <submittedName>
        <fullName evidence="5">DUF5060 domain-containing protein</fullName>
    </submittedName>
</protein>
<evidence type="ECO:0000313" key="6">
    <source>
        <dbReference type="Proteomes" id="UP000487221"/>
    </source>
</evidence>
<feature type="chain" id="PRO_5029755986" evidence="1">
    <location>
        <begin position="23"/>
        <end position="534"/>
    </location>
</feature>
<dbReference type="Gene3D" id="3.20.20.80">
    <property type="entry name" value="Glycosidases"/>
    <property type="match status" value="1"/>
</dbReference>
<dbReference type="PANTHER" id="PTHR37836">
    <property type="entry name" value="LMO1036 PROTEIN"/>
    <property type="match status" value="1"/>
</dbReference>
<dbReference type="SUPFAM" id="SSF51445">
    <property type="entry name" value="(Trans)glycosidases"/>
    <property type="match status" value="1"/>
</dbReference>
<dbReference type="InterPro" id="IPR032260">
    <property type="entry name" value="DUF5060"/>
</dbReference>
<sequence>MKHYLYFLITFLVFCNTGKVCAQEQVECWGQFELVFQHHSQHNPFDDKLSATFVCGEESKTVYGFYDGDNTYRIRFMPTIVGEWKYITSSNVTSMNKRKGQFTVVAPGKNNHGPVVIDGLHNFKYADGTRYYPMGTTSYAWVHMQEDIRTITLKSLAKTSFNKIRMCVFPKNYVLVKDEPILYPFVVKEVTRDEKGDEVKVWDFERFNPIFFQHLEKCIKKLGELGIEADLILFHPYDKGRWGFDAMSNEVNVRYIKYITARLSSFHNVWWSVANEWDYVKAKTVDDWNLLTKAVVENDPYNHLCSIHGATATYFDYWRPEFTHVSIQDENPVQTSTSAALLWNIYRKPVICDEVGYEGNLSSRWGRLSAQQMIFLILNGIMGGIYVTHGECLQEDDDPIFWAQGGLLKGESWQRVGFLKEIMEAAPNPIQMADISRDMMTSTAGDGYYFVYFGKEVKDYWLFNLPVKNACYERPREGQKFKVDIIDVWNMTTKKYPITFEVIEAGDYRVYDKKMRGVKLPGTPYVVLRIMRLK</sequence>
<dbReference type="PANTHER" id="PTHR37836:SF2">
    <property type="entry name" value="DUF4038 DOMAIN-CONTAINING PROTEIN"/>
    <property type="match status" value="1"/>
</dbReference>
<evidence type="ECO:0000313" key="5">
    <source>
        <dbReference type="EMBL" id="KAB4188595.1"/>
    </source>
</evidence>
<proteinExistence type="predicted"/>
<dbReference type="Gene3D" id="2.60.40.3950">
    <property type="match status" value="1"/>
</dbReference>
<evidence type="ECO:0000256" key="1">
    <source>
        <dbReference type="SAM" id="SignalP"/>
    </source>
</evidence>
<gene>
    <name evidence="5" type="ORF">GAQ44_00510</name>
</gene>